<evidence type="ECO:0000313" key="2">
    <source>
        <dbReference type="EMBL" id="QIK37500.1"/>
    </source>
</evidence>
<reference evidence="3" key="1">
    <citation type="submission" date="2020-01" db="EMBL/GenBank/DDBJ databases">
        <title>Caldichromatium gen. nov., sp. nov., a thermophilic purple sulfur bacterium member of the family Chromatiaceae isolated from Nakabusa hot spring, Japan.</title>
        <authorList>
            <person name="Saini M.K."/>
            <person name="Hanada S."/>
            <person name="Tank M."/>
        </authorList>
    </citation>
    <scope>NUCLEOTIDE SEQUENCE [LARGE SCALE GENOMIC DNA]</scope>
    <source>
        <strain evidence="3">No.7</strain>
    </source>
</reference>
<keyword evidence="1" id="KW-1133">Transmembrane helix</keyword>
<dbReference type="AlphaFoldDB" id="A0A6G7VC66"/>
<name>A0A6G7VC66_9GAMM</name>
<dbReference type="RefSeq" id="WP_166270267.1">
    <property type="nucleotide sequence ID" value="NZ_CP048029.1"/>
</dbReference>
<organism evidence="2 3">
    <name type="scientific">Caldichromatium japonicum</name>
    <dbReference type="NCBI Taxonomy" id="2699430"/>
    <lineage>
        <taxon>Bacteria</taxon>
        <taxon>Pseudomonadati</taxon>
        <taxon>Pseudomonadota</taxon>
        <taxon>Gammaproteobacteria</taxon>
        <taxon>Chromatiales</taxon>
        <taxon>Chromatiaceae</taxon>
        <taxon>Caldichromatium</taxon>
    </lineage>
</organism>
<keyword evidence="1" id="KW-0812">Transmembrane</keyword>
<dbReference type="KEGG" id="cjap:GWK36_05350"/>
<dbReference type="EMBL" id="CP048029">
    <property type="protein sequence ID" value="QIK37500.1"/>
    <property type="molecule type" value="Genomic_DNA"/>
</dbReference>
<evidence type="ECO:0000256" key="1">
    <source>
        <dbReference type="SAM" id="Phobius"/>
    </source>
</evidence>
<sequence>MNDRTGERIGWMAGWIGGFIWVAILFVVFIYQKKFVAGLCGLLLTVASIIAIFSLAPWRHPSTPYWKLMLTPYGIFFVSIAWAIWTFGGLESVGVNWWNLL</sequence>
<feature type="transmembrane region" description="Helical" evidence="1">
    <location>
        <begin position="12"/>
        <end position="30"/>
    </location>
</feature>
<feature type="transmembrane region" description="Helical" evidence="1">
    <location>
        <begin position="36"/>
        <end position="56"/>
    </location>
</feature>
<keyword evidence="1" id="KW-0472">Membrane</keyword>
<gene>
    <name evidence="2" type="ORF">GWK36_05350</name>
</gene>
<feature type="transmembrane region" description="Helical" evidence="1">
    <location>
        <begin position="68"/>
        <end position="88"/>
    </location>
</feature>
<proteinExistence type="predicted"/>
<evidence type="ECO:0000313" key="3">
    <source>
        <dbReference type="Proteomes" id="UP000502699"/>
    </source>
</evidence>
<keyword evidence="3" id="KW-1185">Reference proteome</keyword>
<protein>
    <submittedName>
        <fullName evidence="2">Uncharacterized protein</fullName>
    </submittedName>
</protein>
<dbReference type="Proteomes" id="UP000502699">
    <property type="component" value="Chromosome"/>
</dbReference>
<accession>A0A6G7VC66</accession>